<protein>
    <submittedName>
        <fullName evidence="2">Uncharacterized protein</fullName>
    </submittedName>
</protein>
<feature type="signal peptide" evidence="1">
    <location>
        <begin position="1"/>
        <end position="19"/>
    </location>
</feature>
<feature type="chain" id="PRO_5045168018" evidence="1">
    <location>
        <begin position="20"/>
        <end position="74"/>
    </location>
</feature>
<keyword evidence="1" id="KW-0732">Signal</keyword>
<evidence type="ECO:0000256" key="1">
    <source>
        <dbReference type="SAM" id="SignalP"/>
    </source>
</evidence>
<reference evidence="2 3" key="1">
    <citation type="submission" date="2024-01" db="EMBL/GenBank/DDBJ databases">
        <title>A draft genome for the cacao thread blight pathogen Marasmiellus scandens.</title>
        <authorList>
            <person name="Baruah I.K."/>
            <person name="Leung J."/>
            <person name="Bukari Y."/>
            <person name="Amoako-Attah I."/>
            <person name="Meinhardt L.W."/>
            <person name="Bailey B.A."/>
            <person name="Cohen S.P."/>
        </authorList>
    </citation>
    <scope>NUCLEOTIDE SEQUENCE [LARGE SCALE GENOMIC DNA]</scope>
    <source>
        <strain evidence="2 3">GH-19</strain>
    </source>
</reference>
<organism evidence="2 3">
    <name type="scientific">Marasmiellus scandens</name>
    <dbReference type="NCBI Taxonomy" id="2682957"/>
    <lineage>
        <taxon>Eukaryota</taxon>
        <taxon>Fungi</taxon>
        <taxon>Dikarya</taxon>
        <taxon>Basidiomycota</taxon>
        <taxon>Agaricomycotina</taxon>
        <taxon>Agaricomycetes</taxon>
        <taxon>Agaricomycetidae</taxon>
        <taxon>Agaricales</taxon>
        <taxon>Marasmiineae</taxon>
        <taxon>Omphalotaceae</taxon>
        <taxon>Marasmiellus</taxon>
    </lineage>
</organism>
<name>A0ABR1J719_9AGAR</name>
<gene>
    <name evidence="2" type="ORF">VKT23_012143</name>
</gene>
<accession>A0ABR1J719</accession>
<comment type="caution">
    <text evidence="2">The sequence shown here is derived from an EMBL/GenBank/DDBJ whole genome shotgun (WGS) entry which is preliminary data.</text>
</comment>
<evidence type="ECO:0000313" key="2">
    <source>
        <dbReference type="EMBL" id="KAK7452742.1"/>
    </source>
</evidence>
<dbReference type="Proteomes" id="UP001498398">
    <property type="component" value="Unassembled WGS sequence"/>
</dbReference>
<keyword evidence="3" id="KW-1185">Reference proteome</keyword>
<dbReference type="EMBL" id="JBANRG010000028">
    <property type="protein sequence ID" value="KAK7452742.1"/>
    <property type="molecule type" value="Genomic_DNA"/>
</dbReference>
<sequence>MNRRAPALLAGLLIGRALKVPVYELPMLSILYSKPLPNNFSRQSGPIQSFIYQLDTDAAYSAHPVAAILTVGDS</sequence>
<evidence type="ECO:0000313" key="3">
    <source>
        <dbReference type="Proteomes" id="UP001498398"/>
    </source>
</evidence>
<proteinExistence type="predicted"/>